<feature type="transmembrane region" description="Helical" evidence="6">
    <location>
        <begin position="156"/>
        <end position="174"/>
    </location>
</feature>
<dbReference type="RefSeq" id="WP_100210995.1">
    <property type="nucleotide sequence ID" value="NZ_CP138495.1"/>
</dbReference>
<dbReference type="STRING" id="1349785.GCA_000509405_00281"/>
<feature type="transmembrane region" description="Helical" evidence="6">
    <location>
        <begin position="38"/>
        <end position="60"/>
    </location>
</feature>
<feature type="transmembrane region" description="Helical" evidence="6">
    <location>
        <begin position="247"/>
        <end position="264"/>
    </location>
</feature>
<feature type="transmembrane region" description="Helical" evidence="6">
    <location>
        <begin position="425"/>
        <end position="443"/>
    </location>
</feature>
<keyword evidence="3 6" id="KW-0812">Transmembrane</keyword>
<protein>
    <submittedName>
        <fullName evidence="7">Polysaccharide biosynthesis protein</fullName>
    </submittedName>
</protein>
<keyword evidence="8" id="KW-1185">Reference proteome</keyword>
<keyword evidence="2" id="KW-1003">Cell membrane</keyword>
<evidence type="ECO:0000313" key="7">
    <source>
        <dbReference type="EMBL" id="SFZ81494.1"/>
    </source>
</evidence>
<accession>A0A2H1E875</accession>
<feature type="transmembrane region" description="Helical" evidence="6">
    <location>
        <begin position="80"/>
        <end position="102"/>
    </location>
</feature>
<evidence type="ECO:0000256" key="6">
    <source>
        <dbReference type="SAM" id="Phobius"/>
    </source>
</evidence>
<keyword evidence="5 6" id="KW-0472">Membrane</keyword>
<gene>
    <name evidence="7" type="ORF">MARIT_1136</name>
</gene>
<dbReference type="InterPro" id="IPR050833">
    <property type="entry name" value="Poly_Biosynth_Transport"/>
</dbReference>
<evidence type="ECO:0000256" key="3">
    <source>
        <dbReference type="ARBA" id="ARBA00022692"/>
    </source>
</evidence>
<sequence length="489" mass="55535">MGIILKQSLKNTLVIYTAFLIGGINTLVFYPQFLGAEYYGMIVVLLSASNLIMPFIAFGVQHSIVKFFSTYNTKEQKDRFLSISIVIPLLFAFVIGAFWNHMHYWIMSKIAKDNENIENYTHYIYFIAVCCAYFEFFYGWAKVHLQTVFGNLLKELWNRIIITLLLVVVGFKMISPSEFIYALTAAYALRTLIMMGYAFSIYLPRFSANLPDNYLEIIKYLPYIVIAGSAGALLLDIDKVMIPGKESIHKAAYYTVAVFIGSFIEAPGRAMMQILQPLTSISLNQEKLKEMEQIYKQSSINLLVIGGLFFVLVNCGVHELFKLMPEKGYAGGELVVLMISLVKLYSMFLGTNGAIINNSKFYKVVLPIGVGMAISAYVLNSLFYFNLELGTNGLALATLLTMFFFNSFKLWFVKQKFSITPFTTKTVPMLLIIIGVLGAFYFWNFSFHPIYNIILKSILIVLSYLFLVMQFGISKELTMLFAKLYKANS</sequence>
<dbReference type="GO" id="GO:0005886">
    <property type="term" value="C:plasma membrane"/>
    <property type="evidence" value="ECO:0007669"/>
    <property type="project" value="UniProtKB-SubCell"/>
</dbReference>
<feature type="transmembrane region" description="Helical" evidence="6">
    <location>
        <begin position="361"/>
        <end position="387"/>
    </location>
</feature>
<evidence type="ECO:0000256" key="4">
    <source>
        <dbReference type="ARBA" id="ARBA00022989"/>
    </source>
</evidence>
<feature type="transmembrane region" description="Helical" evidence="6">
    <location>
        <begin position="393"/>
        <end position="413"/>
    </location>
</feature>
<dbReference type="AlphaFoldDB" id="A0A2H1E875"/>
<organism evidence="7 8">
    <name type="scientific">Tenacibaculum maritimum NCIMB 2154</name>
    <dbReference type="NCBI Taxonomy" id="1349785"/>
    <lineage>
        <taxon>Bacteria</taxon>
        <taxon>Pseudomonadati</taxon>
        <taxon>Bacteroidota</taxon>
        <taxon>Flavobacteriia</taxon>
        <taxon>Flavobacteriales</taxon>
        <taxon>Flavobacteriaceae</taxon>
        <taxon>Tenacibaculum</taxon>
    </lineage>
</organism>
<dbReference type="PANTHER" id="PTHR30250">
    <property type="entry name" value="PST FAMILY PREDICTED COLANIC ACID TRANSPORTER"/>
    <property type="match status" value="1"/>
</dbReference>
<evidence type="ECO:0000256" key="5">
    <source>
        <dbReference type="ARBA" id="ARBA00023136"/>
    </source>
</evidence>
<evidence type="ECO:0000313" key="8">
    <source>
        <dbReference type="Proteomes" id="UP000231564"/>
    </source>
</evidence>
<keyword evidence="4 6" id="KW-1133">Transmembrane helix</keyword>
<proteinExistence type="predicted"/>
<feature type="transmembrane region" description="Helical" evidence="6">
    <location>
        <begin position="180"/>
        <end position="202"/>
    </location>
</feature>
<feature type="transmembrane region" description="Helical" evidence="6">
    <location>
        <begin position="299"/>
        <end position="317"/>
    </location>
</feature>
<dbReference type="PANTHER" id="PTHR30250:SF11">
    <property type="entry name" value="O-ANTIGEN TRANSPORTER-RELATED"/>
    <property type="match status" value="1"/>
</dbReference>
<dbReference type="EMBL" id="LT634361">
    <property type="protein sequence ID" value="SFZ81494.1"/>
    <property type="molecule type" value="Genomic_DNA"/>
</dbReference>
<dbReference type="KEGG" id="tmar:MARIT_1136"/>
<evidence type="ECO:0000256" key="1">
    <source>
        <dbReference type="ARBA" id="ARBA00004651"/>
    </source>
</evidence>
<dbReference type="OrthoDB" id="88014at2"/>
<feature type="transmembrane region" description="Helical" evidence="6">
    <location>
        <begin position="329"/>
        <end position="349"/>
    </location>
</feature>
<dbReference type="GeneID" id="47722693"/>
<feature type="transmembrane region" description="Helical" evidence="6">
    <location>
        <begin position="12"/>
        <end position="32"/>
    </location>
</feature>
<feature type="transmembrane region" description="Helical" evidence="6">
    <location>
        <begin position="122"/>
        <end position="141"/>
    </location>
</feature>
<name>A0A2H1E875_9FLAO</name>
<feature type="transmembrane region" description="Helical" evidence="6">
    <location>
        <begin position="449"/>
        <end position="473"/>
    </location>
</feature>
<evidence type="ECO:0000256" key="2">
    <source>
        <dbReference type="ARBA" id="ARBA00022475"/>
    </source>
</evidence>
<feature type="transmembrane region" description="Helical" evidence="6">
    <location>
        <begin position="214"/>
        <end position="235"/>
    </location>
</feature>
<dbReference type="Proteomes" id="UP000231564">
    <property type="component" value="Chromosome MARIT"/>
</dbReference>
<comment type="subcellular location">
    <subcellularLocation>
        <location evidence="1">Cell membrane</location>
        <topology evidence="1">Multi-pass membrane protein</topology>
    </subcellularLocation>
</comment>
<reference evidence="7 8" key="1">
    <citation type="submission" date="2016-11" db="EMBL/GenBank/DDBJ databases">
        <authorList>
            <person name="Jaros S."/>
            <person name="Januszkiewicz K."/>
            <person name="Wedrychowicz H."/>
        </authorList>
    </citation>
    <scope>NUCLEOTIDE SEQUENCE [LARGE SCALE GENOMIC DNA]</scope>
    <source>
        <strain evidence="7">NCIMB 2154T</strain>
    </source>
</reference>